<dbReference type="GO" id="GO:0003824">
    <property type="term" value="F:catalytic activity"/>
    <property type="evidence" value="ECO:0007669"/>
    <property type="project" value="InterPro"/>
</dbReference>
<gene>
    <name evidence="8" type="primary">acgM</name>
    <name evidence="8" type="ORF">IAB00_01795</name>
</gene>
<dbReference type="SMART" id="SM00729">
    <property type="entry name" value="Elp3"/>
    <property type="match status" value="1"/>
</dbReference>
<dbReference type="NCBIfam" id="TIGR04085">
    <property type="entry name" value="rSAM_more_4Fe4S"/>
    <property type="match status" value="1"/>
</dbReference>
<keyword evidence="5" id="KW-0408">Iron</keyword>
<dbReference type="InterPro" id="IPR027583">
    <property type="entry name" value="rSAM_ACGX"/>
</dbReference>
<comment type="cofactor">
    <cofactor evidence="1">
        <name>[4Fe-4S] cluster</name>
        <dbReference type="ChEBI" id="CHEBI:49883"/>
    </cofactor>
</comment>
<dbReference type="Pfam" id="PF04055">
    <property type="entry name" value="Radical_SAM"/>
    <property type="match status" value="1"/>
</dbReference>
<keyword evidence="3" id="KW-0949">S-adenosyl-L-methionine</keyword>
<dbReference type="InterPro" id="IPR050377">
    <property type="entry name" value="Radical_SAM_PqqE_MftC-like"/>
</dbReference>
<dbReference type="PANTHER" id="PTHR11228">
    <property type="entry name" value="RADICAL SAM DOMAIN PROTEIN"/>
    <property type="match status" value="1"/>
</dbReference>
<dbReference type="InterPro" id="IPR017200">
    <property type="entry name" value="PqqE-like"/>
</dbReference>
<dbReference type="SUPFAM" id="SSF102114">
    <property type="entry name" value="Radical SAM enzymes"/>
    <property type="match status" value="1"/>
</dbReference>
<dbReference type="Gene3D" id="3.20.20.70">
    <property type="entry name" value="Aldolase class I"/>
    <property type="match status" value="1"/>
</dbReference>
<dbReference type="GO" id="GO:0051539">
    <property type="term" value="F:4 iron, 4 sulfur cluster binding"/>
    <property type="evidence" value="ECO:0007669"/>
    <property type="project" value="UniProtKB-KW"/>
</dbReference>
<dbReference type="GO" id="GO:0046872">
    <property type="term" value="F:metal ion binding"/>
    <property type="evidence" value="ECO:0007669"/>
    <property type="project" value="UniProtKB-KW"/>
</dbReference>
<dbReference type="InterPro" id="IPR023885">
    <property type="entry name" value="4Fe4S-binding_SPASM_dom"/>
</dbReference>
<keyword evidence="4" id="KW-0479">Metal-binding</keyword>
<keyword evidence="2" id="KW-0004">4Fe-4S</keyword>
<keyword evidence="6" id="KW-0411">Iron-sulfur</keyword>
<evidence type="ECO:0000313" key="8">
    <source>
        <dbReference type="EMBL" id="HIU09979.1"/>
    </source>
</evidence>
<dbReference type="Proteomes" id="UP000824124">
    <property type="component" value="Unassembled WGS sequence"/>
</dbReference>
<dbReference type="InterPro" id="IPR006638">
    <property type="entry name" value="Elp3/MiaA/NifB-like_rSAM"/>
</dbReference>
<organism evidence="8 9">
    <name type="scientific">Candidatus Avidehalobacter gallistercoris</name>
    <dbReference type="NCBI Taxonomy" id="2840694"/>
    <lineage>
        <taxon>Bacteria</taxon>
        <taxon>Bacillati</taxon>
        <taxon>Bacillota</taxon>
        <taxon>Clostridia</taxon>
        <taxon>Eubacteriales</taxon>
        <taxon>Peptococcaceae</taxon>
        <taxon>Peptococcaceae incertae sedis</taxon>
        <taxon>Candidatus Avidehalobacter</taxon>
    </lineage>
</organism>
<dbReference type="InterPro" id="IPR013785">
    <property type="entry name" value="Aldolase_TIM"/>
</dbReference>
<evidence type="ECO:0000256" key="2">
    <source>
        <dbReference type="ARBA" id="ARBA00022485"/>
    </source>
</evidence>
<accession>A0A9D1HJ25</accession>
<evidence type="ECO:0000256" key="6">
    <source>
        <dbReference type="ARBA" id="ARBA00023014"/>
    </source>
</evidence>
<dbReference type="SFLD" id="SFLDG01386">
    <property type="entry name" value="main_SPASM_domain-containing"/>
    <property type="match status" value="1"/>
</dbReference>
<reference evidence="8" key="2">
    <citation type="journal article" date="2021" name="PeerJ">
        <title>Extensive microbial diversity within the chicken gut microbiome revealed by metagenomics and culture.</title>
        <authorList>
            <person name="Gilroy R."/>
            <person name="Ravi A."/>
            <person name="Getino M."/>
            <person name="Pursley I."/>
            <person name="Horton D.L."/>
            <person name="Alikhan N.F."/>
            <person name="Baker D."/>
            <person name="Gharbi K."/>
            <person name="Hall N."/>
            <person name="Watson M."/>
            <person name="Adriaenssens E.M."/>
            <person name="Foster-Nyarko E."/>
            <person name="Jarju S."/>
            <person name="Secka A."/>
            <person name="Antonio M."/>
            <person name="Oren A."/>
            <person name="Chaudhuri R.R."/>
            <person name="La Ragione R."/>
            <person name="Hildebrand F."/>
            <person name="Pallen M.J."/>
        </authorList>
    </citation>
    <scope>NUCLEOTIDE SEQUENCE</scope>
    <source>
        <strain evidence="8">2830</strain>
    </source>
</reference>
<dbReference type="NCBIfam" id="TIGR04340">
    <property type="entry name" value="rSAM_ACGX"/>
    <property type="match status" value="1"/>
</dbReference>
<sequence>MKQYFSFQWHITDECDQRCKHCYIFSEDNCKKLDTMTWEQMQEVLANCLDFCKMYDRLPYFYITGGDPILHPDFWRLLELLKARNIPFTIMGNPFHLTNAVCKRLKSYGCQKYQLSLDGMRETHDWFRKPGSFDCTLEKIACIKNAGIRSVIMTTVSGTNIKEIPDIIDTVVKYGVDVFAFARYCPTSETKNNDMTPQEYRELLAVCDAKFKAYEAAGCQTYFNKKDHLWTLYEYETGVFKIPENTEDGMIYGGCNCGNCHLTILPSGDVFACRRVQNSKVGNAFEDRLADVWICEMEAYRDYTKFKKCAKCELLAYCRGCPAVASGAHGDFYDADPQCWKEV</sequence>
<evidence type="ECO:0000256" key="3">
    <source>
        <dbReference type="ARBA" id="ARBA00022691"/>
    </source>
</evidence>
<evidence type="ECO:0000256" key="5">
    <source>
        <dbReference type="ARBA" id="ARBA00023004"/>
    </source>
</evidence>
<dbReference type="PROSITE" id="PS51918">
    <property type="entry name" value="RADICAL_SAM"/>
    <property type="match status" value="1"/>
</dbReference>
<dbReference type="Pfam" id="PF13186">
    <property type="entry name" value="SPASM"/>
    <property type="match status" value="1"/>
</dbReference>
<reference evidence="8" key="1">
    <citation type="submission" date="2020-10" db="EMBL/GenBank/DDBJ databases">
        <authorList>
            <person name="Gilroy R."/>
        </authorList>
    </citation>
    <scope>NUCLEOTIDE SEQUENCE</scope>
    <source>
        <strain evidence="8">2830</strain>
    </source>
</reference>
<feature type="domain" description="Radical SAM core" evidence="7">
    <location>
        <begin position="1"/>
        <end position="220"/>
    </location>
</feature>
<dbReference type="SFLD" id="SFLDG01067">
    <property type="entry name" value="SPASM/twitch_domain_containing"/>
    <property type="match status" value="1"/>
</dbReference>
<dbReference type="PIRSF" id="PIRSF037420">
    <property type="entry name" value="PQQ_syn_pqqE"/>
    <property type="match status" value="1"/>
</dbReference>
<evidence type="ECO:0000313" key="9">
    <source>
        <dbReference type="Proteomes" id="UP000824124"/>
    </source>
</evidence>
<dbReference type="CDD" id="cd01335">
    <property type="entry name" value="Radical_SAM"/>
    <property type="match status" value="1"/>
</dbReference>
<evidence type="ECO:0000256" key="1">
    <source>
        <dbReference type="ARBA" id="ARBA00001966"/>
    </source>
</evidence>
<dbReference type="InterPro" id="IPR058240">
    <property type="entry name" value="rSAM_sf"/>
</dbReference>
<name>A0A9D1HJ25_9FIRM</name>
<protein>
    <submittedName>
        <fullName evidence="8">Radical SAM/SPASM domain protein, ACGX system</fullName>
    </submittedName>
</protein>
<comment type="caution">
    <text evidence="8">The sequence shown here is derived from an EMBL/GenBank/DDBJ whole genome shotgun (WGS) entry which is preliminary data.</text>
</comment>
<proteinExistence type="predicted"/>
<evidence type="ECO:0000256" key="4">
    <source>
        <dbReference type="ARBA" id="ARBA00022723"/>
    </source>
</evidence>
<dbReference type="InterPro" id="IPR007197">
    <property type="entry name" value="rSAM"/>
</dbReference>
<dbReference type="AlphaFoldDB" id="A0A9D1HJ25"/>
<evidence type="ECO:0000259" key="7">
    <source>
        <dbReference type="PROSITE" id="PS51918"/>
    </source>
</evidence>
<dbReference type="PANTHER" id="PTHR11228:SF7">
    <property type="entry name" value="PQQA PEPTIDE CYCLASE"/>
    <property type="match status" value="1"/>
</dbReference>
<dbReference type="SFLD" id="SFLDS00029">
    <property type="entry name" value="Radical_SAM"/>
    <property type="match status" value="1"/>
</dbReference>
<dbReference type="EMBL" id="DVMH01000012">
    <property type="protein sequence ID" value="HIU09979.1"/>
    <property type="molecule type" value="Genomic_DNA"/>
</dbReference>